<keyword evidence="2 8" id="KW-0813">Transport</keyword>
<name>A0A818AE33_9BILA</name>
<feature type="binding site" evidence="6">
    <location>
        <position position="452"/>
    </location>
    <ligand>
        <name>Na(+)</name>
        <dbReference type="ChEBI" id="CHEBI:29101"/>
        <label>1</label>
    </ligand>
</feature>
<dbReference type="PANTHER" id="PTHR11616">
    <property type="entry name" value="SODIUM/CHLORIDE DEPENDENT TRANSPORTER"/>
    <property type="match status" value="1"/>
</dbReference>
<feature type="region of interest" description="Disordered" evidence="9">
    <location>
        <begin position="97"/>
        <end position="117"/>
    </location>
</feature>
<evidence type="ECO:0000256" key="10">
    <source>
        <dbReference type="SAM" id="Phobius"/>
    </source>
</evidence>
<dbReference type="EMBL" id="CAJNYD010002211">
    <property type="protein sequence ID" value="CAF3403827.1"/>
    <property type="molecule type" value="Genomic_DNA"/>
</dbReference>
<feature type="transmembrane region" description="Helical" evidence="10">
    <location>
        <begin position="413"/>
        <end position="434"/>
    </location>
</feature>
<keyword evidence="7" id="KW-1015">Disulfide bond</keyword>
<feature type="binding site" evidence="6">
    <location>
        <position position="517"/>
    </location>
    <ligand>
        <name>Na(+)</name>
        <dbReference type="ChEBI" id="CHEBI:29101"/>
        <label>1</label>
    </ligand>
</feature>
<keyword evidence="8" id="KW-0769">Symport</keyword>
<feature type="transmembrane region" description="Helical" evidence="10">
    <location>
        <begin position="505"/>
        <end position="534"/>
    </location>
</feature>
<dbReference type="GO" id="GO:0015375">
    <property type="term" value="F:glycine:sodium symporter activity"/>
    <property type="evidence" value="ECO:0007669"/>
    <property type="project" value="TreeGrafter"/>
</dbReference>
<feature type="binding site" evidence="6">
    <location>
        <position position="520"/>
    </location>
    <ligand>
        <name>Na(+)</name>
        <dbReference type="ChEBI" id="CHEBI:29101"/>
        <label>1</label>
    </ligand>
</feature>
<evidence type="ECO:0000256" key="6">
    <source>
        <dbReference type="PIRSR" id="PIRSR600175-1"/>
    </source>
</evidence>
<dbReference type="PROSITE" id="PS00610">
    <property type="entry name" value="NA_NEUROTRAN_SYMP_1"/>
    <property type="match status" value="1"/>
</dbReference>
<dbReference type="Pfam" id="PF00209">
    <property type="entry name" value="SNF"/>
    <property type="match status" value="1"/>
</dbReference>
<feature type="binding site" evidence="6">
    <location>
        <position position="521"/>
    </location>
    <ligand>
        <name>Na(+)</name>
        <dbReference type="ChEBI" id="CHEBI:29101"/>
        <label>1</label>
    </ligand>
</feature>
<evidence type="ECO:0000256" key="9">
    <source>
        <dbReference type="SAM" id="MobiDB-lite"/>
    </source>
</evidence>
<keyword evidence="6" id="KW-0915">Sodium</keyword>
<feature type="transmembrane region" description="Helical" evidence="10">
    <location>
        <begin position="583"/>
        <end position="601"/>
    </location>
</feature>
<accession>A0A818AE33</accession>
<dbReference type="AlphaFoldDB" id="A0A818AE33"/>
<comment type="similarity">
    <text evidence="8">Belongs to the sodium:neurotransmitter symporter (SNF) (TC 2.A.22) family.</text>
</comment>
<evidence type="ECO:0000256" key="1">
    <source>
        <dbReference type="ARBA" id="ARBA00004141"/>
    </source>
</evidence>
<comment type="caution">
    <text evidence="11">The sequence shown here is derived from an EMBL/GenBank/DDBJ whole genome shotgun (WGS) entry which is preliminary data.</text>
</comment>
<feature type="transmembrane region" description="Helical" evidence="10">
    <location>
        <begin position="136"/>
        <end position="155"/>
    </location>
</feature>
<evidence type="ECO:0000256" key="7">
    <source>
        <dbReference type="PIRSR" id="PIRSR600175-2"/>
    </source>
</evidence>
<reference evidence="11" key="1">
    <citation type="submission" date="2021-02" db="EMBL/GenBank/DDBJ databases">
        <authorList>
            <person name="Nowell W R."/>
        </authorList>
    </citation>
    <scope>NUCLEOTIDE SEQUENCE</scope>
</reference>
<feature type="transmembrane region" description="Helical" evidence="10">
    <location>
        <begin position="665"/>
        <end position="690"/>
    </location>
</feature>
<evidence type="ECO:0000313" key="11">
    <source>
        <dbReference type="EMBL" id="CAF3403827.1"/>
    </source>
</evidence>
<evidence type="ECO:0000256" key="4">
    <source>
        <dbReference type="ARBA" id="ARBA00022989"/>
    </source>
</evidence>
<feature type="transmembrane region" description="Helical" evidence="10">
    <location>
        <begin position="167"/>
        <end position="185"/>
    </location>
</feature>
<dbReference type="SUPFAM" id="SSF161070">
    <property type="entry name" value="SNF-like"/>
    <property type="match status" value="1"/>
</dbReference>
<evidence type="ECO:0000313" key="12">
    <source>
        <dbReference type="Proteomes" id="UP000663833"/>
    </source>
</evidence>
<feature type="transmembrane region" description="Helical" evidence="10">
    <location>
        <begin position="446"/>
        <end position="469"/>
    </location>
</feature>
<feature type="binding site" evidence="6">
    <location>
        <position position="144"/>
    </location>
    <ligand>
        <name>Na(+)</name>
        <dbReference type="ChEBI" id="CHEBI:29101"/>
        <label>1</label>
    </ligand>
</feature>
<keyword evidence="3 8" id="KW-0812">Transmembrane</keyword>
<sequence>MRLLDPLKRALAIETSDTNQIPTPAARLSQGLRSSAQLPWNDEISSATASLDQARNGYNQQIYINSYPEYDPKVSYHGYDLSRDVSEYQFGANNSINQENATKKPIPPPRKKRSNYNSQSELANIKNGRDQWSGRFDFFFSSLGYAVGFGAVWRFPYLCYRNGGGVFLIPYVIFLFVLGIPLFYLEVNLGQFTSQGPVQCWRMAPIFKGLGISMSLMSYFLTVYYAMLLSYSILYFILSFRSKLEWTTCGSWASPHCTDDFSSFVMPCNYENTFKDPNGRCYTWANQGLVPIGWWNVTSRIAFRKPVLPSDDYFNNYILNKSAGMGSISTVEWPLALCLLAAWTLVFICLCRGIKSSGKLRLYVVYFTALFPYVILLILGIRGWTLPGMSQGLYFYMKPELSRLADQRVWNDAANQIFFVLSVSYGGLITLSSYNKFNRSTLANTLIISISNVLTSIFAGFVIFAYLGYLSYITGQEVKDVVSEGPGLAFIVYPYAVTTLPGAPFWSILFFLMLILLGLDSVFASVETIVVVITDQIHALRRYNTLVILIVCIAHFGLGLLLCTDAGIYWITFLDQFTGSYPAFIIGLFECICIAYIYGVSQFHEDLKAMLGSRNYGVRLYPIFKICWLFITPGIIIALIIFTSINYPQLKLGLYTFPPWSYKLGWGLTSLILSGIVLYAIYAIIFDLLVKRKSFRALINPEKKWGPLLEQNRKKLRYYSCGQQGALVSAIDQIINRSLSNQTLARSKPSPSFMDDDRAQTQASMKRTDRFRPHDHQVESEVSLLSDFSLQSHNGFPV</sequence>
<evidence type="ECO:0000256" key="3">
    <source>
        <dbReference type="ARBA" id="ARBA00022692"/>
    </source>
</evidence>
<feature type="region of interest" description="Disordered" evidence="9">
    <location>
        <begin position="743"/>
        <end position="778"/>
    </location>
</feature>
<feature type="disulfide bond" evidence="7">
    <location>
        <begin position="249"/>
        <end position="257"/>
    </location>
</feature>
<protein>
    <recommendedName>
        <fullName evidence="8">Transporter</fullName>
    </recommendedName>
</protein>
<dbReference type="PRINTS" id="PR00176">
    <property type="entry name" value="NANEUSMPORT"/>
</dbReference>
<dbReference type="InterPro" id="IPR037272">
    <property type="entry name" value="SNS_sf"/>
</dbReference>
<dbReference type="InterPro" id="IPR000175">
    <property type="entry name" value="Na/ntran_symport"/>
</dbReference>
<dbReference type="Proteomes" id="UP000663833">
    <property type="component" value="Unassembled WGS sequence"/>
</dbReference>
<evidence type="ECO:0000256" key="5">
    <source>
        <dbReference type="ARBA" id="ARBA00023136"/>
    </source>
</evidence>
<dbReference type="PROSITE" id="PS50267">
    <property type="entry name" value="NA_NEUROTRAN_SYMP_3"/>
    <property type="match status" value="1"/>
</dbReference>
<keyword evidence="4 10" id="KW-1133">Transmembrane helix</keyword>
<evidence type="ECO:0000256" key="2">
    <source>
        <dbReference type="ARBA" id="ARBA00022448"/>
    </source>
</evidence>
<keyword evidence="6" id="KW-0479">Metal-binding</keyword>
<feature type="binding site" evidence="6">
    <location>
        <position position="146"/>
    </location>
    <ligand>
        <name>Na(+)</name>
        <dbReference type="ChEBI" id="CHEBI:29101"/>
        <label>1</label>
    </ligand>
</feature>
<feature type="transmembrane region" description="Helical" evidence="10">
    <location>
        <begin position="546"/>
        <end position="571"/>
    </location>
</feature>
<proteinExistence type="inferred from homology"/>
<feature type="binding site" evidence="6">
    <location>
        <position position="147"/>
    </location>
    <ligand>
        <name>Na(+)</name>
        <dbReference type="ChEBI" id="CHEBI:29101"/>
        <label>1</label>
    </ligand>
</feature>
<organism evidence="11 12">
    <name type="scientific">Rotaria socialis</name>
    <dbReference type="NCBI Taxonomy" id="392032"/>
    <lineage>
        <taxon>Eukaryota</taxon>
        <taxon>Metazoa</taxon>
        <taxon>Spiralia</taxon>
        <taxon>Gnathifera</taxon>
        <taxon>Rotifera</taxon>
        <taxon>Eurotatoria</taxon>
        <taxon>Bdelloidea</taxon>
        <taxon>Philodinida</taxon>
        <taxon>Philodinidae</taxon>
        <taxon>Rotaria</taxon>
    </lineage>
</organism>
<feature type="transmembrane region" description="Helical" evidence="10">
    <location>
        <begin position="333"/>
        <end position="351"/>
    </location>
</feature>
<comment type="subcellular location">
    <subcellularLocation>
        <location evidence="1">Membrane</location>
        <topology evidence="1">Multi-pass membrane protein</topology>
    </subcellularLocation>
</comment>
<gene>
    <name evidence="11" type="ORF">LUA448_LOCUS17850</name>
</gene>
<evidence type="ECO:0000256" key="8">
    <source>
        <dbReference type="RuleBase" id="RU003732"/>
    </source>
</evidence>
<feature type="transmembrane region" description="Helical" evidence="10">
    <location>
        <begin position="622"/>
        <end position="645"/>
    </location>
</feature>
<dbReference type="GO" id="GO:0046872">
    <property type="term" value="F:metal ion binding"/>
    <property type="evidence" value="ECO:0007669"/>
    <property type="project" value="UniProtKB-KW"/>
</dbReference>
<feature type="transmembrane region" description="Helical" evidence="10">
    <location>
        <begin position="216"/>
        <end position="238"/>
    </location>
</feature>
<feature type="transmembrane region" description="Helical" evidence="10">
    <location>
        <begin position="363"/>
        <end position="384"/>
    </location>
</feature>
<feature type="compositionally biased region" description="Basic and acidic residues" evidence="9">
    <location>
        <begin position="766"/>
        <end position="778"/>
    </location>
</feature>
<keyword evidence="5 10" id="KW-0472">Membrane</keyword>
<dbReference type="PANTHER" id="PTHR11616:SF240">
    <property type="entry name" value="BLOATED TUBULES, ISOFORM B-RELATED"/>
    <property type="match status" value="1"/>
</dbReference>
<dbReference type="GO" id="GO:0005886">
    <property type="term" value="C:plasma membrane"/>
    <property type="evidence" value="ECO:0007669"/>
    <property type="project" value="TreeGrafter"/>
</dbReference>